<dbReference type="AlphaFoldDB" id="A0A6C0C4U1"/>
<accession>A0A6C0C4U1</accession>
<proteinExistence type="predicted"/>
<evidence type="ECO:0000313" key="1">
    <source>
        <dbReference type="EMBL" id="QHS99627.1"/>
    </source>
</evidence>
<name>A0A6C0C4U1_9ZZZZ</name>
<reference evidence="1" key="1">
    <citation type="journal article" date="2020" name="Nature">
        <title>Giant virus diversity and host interactions through global metagenomics.</title>
        <authorList>
            <person name="Schulz F."/>
            <person name="Roux S."/>
            <person name="Paez-Espino D."/>
            <person name="Jungbluth S."/>
            <person name="Walsh D.A."/>
            <person name="Denef V.J."/>
            <person name="McMahon K.D."/>
            <person name="Konstantinidis K.T."/>
            <person name="Eloe-Fadrosh E.A."/>
            <person name="Kyrpides N.C."/>
            <person name="Woyke T."/>
        </authorList>
    </citation>
    <scope>NUCLEOTIDE SEQUENCE</scope>
    <source>
        <strain evidence="1">GVMAG-M-3300020187-37</strain>
    </source>
</reference>
<organism evidence="1">
    <name type="scientific">viral metagenome</name>
    <dbReference type="NCBI Taxonomy" id="1070528"/>
    <lineage>
        <taxon>unclassified sequences</taxon>
        <taxon>metagenomes</taxon>
        <taxon>organismal metagenomes</taxon>
    </lineage>
</organism>
<protein>
    <submittedName>
        <fullName evidence="1">Uncharacterized protein</fullName>
    </submittedName>
</protein>
<sequence length="85" mass="10327">MNNDREMYHLMANPLKLNRDKLKKESHLDNSLLNLIKKKYYKYDIEDNDYNIILNNLEELFIDLNRKNIIDKFINNVIEDVIKTI</sequence>
<dbReference type="EMBL" id="MN739345">
    <property type="protein sequence ID" value="QHS99627.1"/>
    <property type="molecule type" value="Genomic_DNA"/>
</dbReference>